<dbReference type="InterPro" id="IPR055302">
    <property type="entry name" value="F-box_dom-containing"/>
</dbReference>
<dbReference type="PANTHER" id="PTHR32141">
    <property type="match status" value="1"/>
</dbReference>
<dbReference type="InterPro" id="IPR036047">
    <property type="entry name" value="F-box-like_dom_sf"/>
</dbReference>
<feature type="domain" description="FBD" evidence="2">
    <location>
        <begin position="345"/>
        <end position="417"/>
    </location>
</feature>
<feature type="region of interest" description="Disordered" evidence="1">
    <location>
        <begin position="30"/>
        <end position="125"/>
    </location>
</feature>
<evidence type="ECO:0000313" key="3">
    <source>
        <dbReference type="EMBL" id="OEL12668.1"/>
    </source>
</evidence>
<dbReference type="EMBL" id="LWDX02076277">
    <property type="protein sequence ID" value="OEL12668.1"/>
    <property type="molecule type" value="Genomic_DNA"/>
</dbReference>
<organism evidence="3 4">
    <name type="scientific">Dichanthelium oligosanthes</name>
    <dbReference type="NCBI Taxonomy" id="888268"/>
    <lineage>
        <taxon>Eukaryota</taxon>
        <taxon>Viridiplantae</taxon>
        <taxon>Streptophyta</taxon>
        <taxon>Embryophyta</taxon>
        <taxon>Tracheophyta</taxon>
        <taxon>Spermatophyta</taxon>
        <taxon>Magnoliopsida</taxon>
        <taxon>Liliopsida</taxon>
        <taxon>Poales</taxon>
        <taxon>Poaceae</taxon>
        <taxon>PACMAD clade</taxon>
        <taxon>Panicoideae</taxon>
        <taxon>Panicodae</taxon>
        <taxon>Paniceae</taxon>
        <taxon>Dichantheliinae</taxon>
        <taxon>Dichanthelium</taxon>
    </lineage>
</organism>
<name>A0A1E5UIL8_9POAL</name>
<dbReference type="Pfam" id="PF24758">
    <property type="entry name" value="LRR_At5g56370"/>
    <property type="match status" value="1"/>
</dbReference>
<feature type="compositionally biased region" description="Low complexity" evidence="1">
    <location>
        <begin position="30"/>
        <end position="45"/>
    </location>
</feature>
<feature type="compositionally biased region" description="Pro residues" evidence="1">
    <location>
        <begin position="46"/>
        <end position="60"/>
    </location>
</feature>
<proteinExistence type="predicted"/>
<feature type="compositionally biased region" description="Basic and acidic residues" evidence="1">
    <location>
        <begin position="61"/>
        <end position="71"/>
    </location>
</feature>
<accession>A0A1E5UIL8</accession>
<evidence type="ECO:0000259" key="2">
    <source>
        <dbReference type="SMART" id="SM00579"/>
    </source>
</evidence>
<gene>
    <name evidence="3" type="ORF">BAE44_0026315</name>
</gene>
<dbReference type="Proteomes" id="UP000095767">
    <property type="component" value="Unassembled WGS sequence"/>
</dbReference>
<dbReference type="InterPro" id="IPR055411">
    <property type="entry name" value="LRR_FXL15/At3g58940/PEG3-like"/>
</dbReference>
<evidence type="ECO:0000256" key="1">
    <source>
        <dbReference type="SAM" id="MobiDB-lite"/>
    </source>
</evidence>
<dbReference type="OrthoDB" id="674834at2759"/>
<dbReference type="Pfam" id="PF08387">
    <property type="entry name" value="FBD"/>
    <property type="match status" value="1"/>
</dbReference>
<comment type="caution">
    <text evidence="3">The sequence shown here is derived from an EMBL/GenBank/DDBJ whole genome shotgun (WGS) entry which is preliminary data.</text>
</comment>
<dbReference type="STRING" id="888268.A0A1E5UIL8"/>
<keyword evidence="4" id="KW-1185">Reference proteome</keyword>
<dbReference type="AlphaFoldDB" id="A0A1E5UIL8"/>
<feature type="compositionally biased region" description="Low complexity" evidence="1">
    <location>
        <begin position="92"/>
        <end position="103"/>
    </location>
</feature>
<protein>
    <recommendedName>
        <fullName evidence="2">FBD domain-containing protein</fullName>
    </recommendedName>
</protein>
<sequence length="458" mass="51683">MWKGADTIWRHQQKGADGIWRRMWKEEAASQAPSIPSSATVFLRPRAPPPLPSAGPPPSSPHERGLPDRPRARQVRRRPRASPVRRRGALSAADPARARPTAAKPGGNRGEEAEAASGRDEEDEGRDLISLLPDGVLGDIITLLSAEEGARTQALSRRWQPLWRLAPLNLKAVFVNNDEEELFTMENAYTLSFPHLKQLTLKRVGISESSLHGMLSGCSVLESLLLCCNVGHRRLRIRSPTLRSLGVSNGEELIIEDAPLLERLFPRNVRYPIVIRVLHAPKLKKMVPVTLSTVVRTVKTLALIIASNLDLVVGLLKCFPCVEKLYIKLYSQRNLKNEQRYDQLECLDLHLKRLVLTCYVGNESEVNFTKFFVVNARVLEHMTLLGCYDDHKEWSDNQRKKLQLETRSSHGAEFDIKFDYLSPGLVHIRHIHDLVTDDPFEFDTSVCGCNEDPIWEST</sequence>
<dbReference type="PANTHER" id="PTHR32141:SF158">
    <property type="entry name" value="EXPRESSED PROTEIN"/>
    <property type="match status" value="1"/>
</dbReference>
<feature type="compositionally biased region" description="Basic residues" evidence="1">
    <location>
        <begin position="72"/>
        <end position="88"/>
    </location>
</feature>
<dbReference type="InterPro" id="IPR006566">
    <property type="entry name" value="FBD"/>
</dbReference>
<dbReference type="SUPFAM" id="SSF81383">
    <property type="entry name" value="F-box domain"/>
    <property type="match status" value="1"/>
</dbReference>
<dbReference type="SMART" id="SM00579">
    <property type="entry name" value="FBD"/>
    <property type="match status" value="1"/>
</dbReference>
<evidence type="ECO:0000313" key="4">
    <source>
        <dbReference type="Proteomes" id="UP000095767"/>
    </source>
</evidence>
<reference evidence="3 4" key="1">
    <citation type="submission" date="2016-09" db="EMBL/GenBank/DDBJ databases">
        <title>The draft genome of Dichanthelium oligosanthes: A C3 panicoid grass species.</title>
        <authorList>
            <person name="Studer A.J."/>
            <person name="Schnable J.C."/>
            <person name="Brutnell T.P."/>
        </authorList>
    </citation>
    <scope>NUCLEOTIDE SEQUENCE [LARGE SCALE GENOMIC DNA]</scope>
    <source>
        <strain evidence="4">cv. Kellogg 1175</strain>
        <tissue evidence="3">Leaf</tissue>
    </source>
</reference>